<comment type="caution">
    <text evidence="2">The sequence shown here is derived from an EMBL/GenBank/DDBJ whole genome shotgun (WGS) entry which is preliminary data.</text>
</comment>
<proteinExistence type="predicted"/>
<sequence length="285" mass="29215">MLVTGAGGMLGRHLVPVLRQHGHEVVAADRSDGDLGEPTAARRVVRDAAPDAVVHLAGGPGERPEEMRYANVDTVRNVLTAAGETGRPHVVVIGSAAEYGDGEPAGGLIGEDAPLRPVTEYGRAKVAATVLATDLAQSLGIPLTVARPFNVVGARPPARTPLGNLSAQLLAQDGPERLVRCGRLDVVRDFVPATFVAEALTALVEGRHLGVVNVCSGIGTTPGEVLAAMGAVLGVEVRVEPVPELVALPAADRVVGDPGRLAALGVRCRPTSRDLAELCLGGGQA</sequence>
<evidence type="ECO:0000259" key="1">
    <source>
        <dbReference type="Pfam" id="PF01370"/>
    </source>
</evidence>
<evidence type="ECO:0000313" key="3">
    <source>
        <dbReference type="Proteomes" id="UP001500957"/>
    </source>
</evidence>
<protein>
    <submittedName>
        <fullName evidence="2">GDP-mannose 4,6-dehydratase</fullName>
    </submittedName>
</protein>
<name>A0ABN1H5V7_9ACTN</name>
<dbReference type="Pfam" id="PF01370">
    <property type="entry name" value="Epimerase"/>
    <property type="match status" value="1"/>
</dbReference>
<dbReference type="PANTHER" id="PTHR43245:SF13">
    <property type="entry name" value="UDP-D-APIOSE_UDP-D-XYLOSE SYNTHASE 2"/>
    <property type="match status" value="1"/>
</dbReference>
<feature type="domain" description="NAD-dependent epimerase/dehydratase" evidence="1">
    <location>
        <begin position="1"/>
        <end position="214"/>
    </location>
</feature>
<gene>
    <name evidence="2" type="ORF">GCM10009547_36550</name>
</gene>
<reference evidence="2 3" key="1">
    <citation type="journal article" date="2019" name="Int. J. Syst. Evol. Microbiol.">
        <title>The Global Catalogue of Microorganisms (GCM) 10K type strain sequencing project: providing services to taxonomists for standard genome sequencing and annotation.</title>
        <authorList>
            <consortium name="The Broad Institute Genomics Platform"/>
            <consortium name="The Broad Institute Genome Sequencing Center for Infectious Disease"/>
            <person name="Wu L."/>
            <person name="Ma J."/>
        </authorList>
    </citation>
    <scope>NUCLEOTIDE SEQUENCE [LARGE SCALE GENOMIC DNA]</scope>
    <source>
        <strain evidence="2 3">JCM 10671</strain>
    </source>
</reference>
<dbReference type="InterPro" id="IPR036291">
    <property type="entry name" value="NAD(P)-bd_dom_sf"/>
</dbReference>
<dbReference type="InterPro" id="IPR001509">
    <property type="entry name" value="Epimerase_deHydtase"/>
</dbReference>
<organism evidence="2 3">
    <name type="scientific">Sporichthya brevicatena</name>
    <dbReference type="NCBI Taxonomy" id="171442"/>
    <lineage>
        <taxon>Bacteria</taxon>
        <taxon>Bacillati</taxon>
        <taxon>Actinomycetota</taxon>
        <taxon>Actinomycetes</taxon>
        <taxon>Sporichthyales</taxon>
        <taxon>Sporichthyaceae</taxon>
        <taxon>Sporichthya</taxon>
    </lineage>
</organism>
<dbReference type="CDD" id="cd08946">
    <property type="entry name" value="SDR_e"/>
    <property type="match status" value="1"/>
</dbReference>
<dbReference type="EMBL" id="BAAAHE010000036">
    <property type="protein sequence ID" value="GAA0629572.1"/>
    <property type="molecule type" value="Genomic_DNA"/>
</dbReference>
<dbReference type="InterPro" id="IPR050177">
    <property type="entry name" value="Lipid_A_modif_metabolic_enz"/>
</dbReference>
<dbReference type="SUPFAM" id="SSF51735">
    <property type="entry name" value="NAD(P)-binding Rossmann-fold domains"/>
    <property type="match status" value="1"/>
</dbReference>
<accession>A0ABN1H5V7</accession>
<keyword evidence="3" id="KW-1185">Reference proteome</keyword>
<dbReference type="PANTHER" id="PTHR43245">
    <property type="entry name" value="BIFUNCTIONAL POLYMYXIN RESISTANCE PROTEIN ARNA"/>
    <property type="match status" value="1"/>
</dbReference>
<dbReference type="Proteomes" id="UP001500957">
    <property type="component" value="Unassembled WGS sequence"/>
</dbReference>
<evidence type="ECO:0000313" key="2">
    <source>
        <dbReference type="EMBL" id="GAA0629572.1"/>
    </source>
</evidence>
<dbReference type="Gene3D" id="3.40.50.720">
    <property type="entry name" value="NAD(P)-binding Rossmann-like Domain"/>
    <property type="match status" value="1"/>
</dbReference>